<dbReference type="AlphaFoldDB" id="A0A0E9RQJ1"/>
<protein>
    <submittedName>
        <fullName evidence="1">Uncharacterized protein</fullName>
    </submittedName>
</protein>
<sequence length="37" mass="4044">MHKLKMGCAFAPGKLDGVDFIRVAVASNCLSNFKFKV</sequence>
<dbReference type="EMBL" id="GBXM01077959">
    <property type="protein sequence ID" value="JAH30618.1"/>
    <property type="molecule type" value="Transcribed_RNA"/>
</dbReference>
<proteinExistence type="predicted"/>
<organism evidence="1">
    <name type="scientific">Anguilla anguilla</name>
    <name type="common">European freshwater eel</name>
    <name type="synonym">Muraena anguilla</name>
    <dbReference type="NCBI Taxonomy" id="7936"/>
    <lineage>
        <taxon>Eukaryota</taxon>
        <taxon>Metazoa</taxon>
        <taxon>Chordata</taxon>
        <taxon>Craniata</taxon>
        <taxon>Vertebrata</taxon>
        <taxon>Euteleostomi</taxon>
        <taxon>Actinopterygii</taxon>
        <taxon>Neopterygii</taxon>
        <taxon>Teleostei</taxon>
        <taxon>Anguilliformes</taxon>
        <taxon>Anguillidae</taxon>
        <taxon>Anguilla</taxon>
    </lineage>
</organism>
<accession>A0A0E9RQJ1</accession>
<name>A0A0E9RQJ1_ANGAN</name>
<reference evidence="1" key="2">
    <citation type="journal article" date="2015" name="Fish Shellfish Immunol.">
        <title>Early steps in the European eel (Anguilla anguilla)-Vibrio vulnificus interaction in the gills: Role of the RtxA13 toxin.</title>
        <authorList>
            <person name="Callol A."/>
            <person name="Pajuelo D."/>
            <person name="Ebbesson L."/>
            <person name="Teles M."/>
            <person name="MacKenzie S."/>
            <person name="Amaro C."/>
        </authorList>
    </citation>
    <scope>NUCLEOTIDE SEQUENCE</scope>
</reference>
<evidence type="ECO:0000313" key="1">
    <source>
        <dbReference type="EMBL" id="JAH30618.1"/>
    </source>
</evidence>
<reference evidence="1" key="1">
    <citation type="submission" date="2014-11" db="EMBL/GenBank/DDBJ databases">
        <authorList>
            <person name="Amaro Gonzalez C."/>
        </authorList>
    </citation>
    <scope>NUCLEOTIDE SEQUENCE</scope>
</reference>